<gene>
    <name evidence="2" type="ORF">JJB07_12755</name>
</gene>
<comment type="caution">
    <text evidence="2">The sequence shown here is derived from an EMBL/GenBank/DDBJ whole genome shotgun (WGS) entry which is preliminary data.</text>
</comment>
<sequence>MENERAKVGWNIVEDNTGEYGKANVDDVKKNFPVLGKWEVEFGFGEIWSRPQLDMKQRELITLAALTVLGDAQRALDHHIRGALKVGLTPAEISEVMLHCVGYIGFPRAMNALYIMKDVFDELGVELPKD</sequence>
<evidence type="ECO:0000313" key="3">
    <source>
        <dbReference type="Proteomes" id="UP000602284"/>
    </source>
</evidence>
<accession>A0ABS1JB80</accession>
<dbReference type="EMBL" id="JAEQNB010000004">
    <property type="protein sequence ID" value="MBL0387509.1"/>
    <property type="molecule type" value="Genomic_DNA"/>
</dbReference>
<dbReference type="Gene3D" id="1.20.1290.10">
    <property type="entry name" value="AhpD-like"/>
    <property type="match status" value="1"/>
</dbReference>
<dbReference type="PANTHER" id="PTHR33570">
    <property type="entry name" value="4-CARBOXYMUCONOLACTONE DECARBOXYLASE FAMILY PROTEIN"/>
    <property type="match status" value="1"/>
</dbReference>
<dbReference type="PANTHER" id="PTHR33570:SF2">
    <property type="entry name" value="CARBOXYMUCONOLACTONE DECARBOXYLASE-LIKE DOMAIN-CONTAINING PROTEIN"/>
    <property type="match status" value="1"/>
</dbReference>
<evidence type="ECO:0000259" key="1">
    <source>
        <dbReference type="Pfam" id="PF02627"/>
    </source>
</evidence>
<dbReference type="Proteomes" id="UP000602284">
    <property type="component" value="Unassembled WGS sequence"/>
</dbReference>
<name>A0ABS1JB80_9BACL</name>
<dbReference type="SUPFAM" id="SSF69118">
    <property type="entry name" value="AhpD-like"/>
    <property type="match status" value="1"/>
</dbReference>
<dbReference type="InterPro" id="IPR052512">
    <property type="entry name" value="4CMD/NDH-1_regulator"/>
</dbReference>
<dbReference type="InterPro" id="IPR003779">
    <property type="entry name" value="CMD-like"/>
</dbReference>
<protein>
    <submittedName>
        <fullName evidence="2">Carboxymuconolactone decarboxylase family protein</fullName>
    </submittedName>
</protein>
<dbReference type="InterPro" id="IPR029032">
    <property type="entry name" value="AhpD-like"/>
</dbReference>
<dbReference type="Pfam" id="PF02627">
    <property type="entry name" value="CMD"/>
    <property type="match status" value="1"/>
</dbReference>
<dbReference type="RefSeq" id="WP_201635597.1">
    <property type="nucleotide sequence ID" value="NZ_JAEQNB010000004.1"/>
</dbReference>
<evidence type="ECO:0000313" key="2">
    <source>
        <dbReference type="EMBL" id="MBL0387509.1"/>
    </source>
</evidence>
<feature type="domain" description="Carboxymuconolactone decarboxylase-like" evidence="1">
    <location>
        <begin position="37"/>
        <end position="117"/>
    </location>
</feature>
<organism evidence="2 3">
    <name type="scientific">Tumebacillus amylolyticus</name>
    <dbReference type="NCBI Taxonomy" id="2801339"/>
    <lineage>
        <taxon>Bacteria</taxon>
        <taxon>Bacillati</taxon>
        <taxon>Bacillota</taxon>
        <taxon>Bacilli</taxon>
        <taxon>Bacillales</taxon>
        <taxon>Alicyclobacillaceae</taxon>
        <taxon>Tumebacillus</taxon>
    </lineage>
</organism>
<reference evidence="2 3" key="1">
    <citation type="submission" date="2021-01" db="EMBL/GenBank/DDBJ databases">
        <title>Tumebacillus sp. strain ITR2 16S ribosomal RNA gene Genome sequencing and assembly.</title>
        <authorList>
            <person name="Kang M."/>
        </authorList>
    </citation>
    <scope>NUCLEOTIDE SEQUENCE [LARGE SCALE GENOMIC DNA]</scope>
    <source>
        <strain evidence="2 3">ITR2</strain>
    </source>
</reference>
<proteinExistence type="predicted"/>
<keyword evidence="3" id="KW-1185">Reference proteome</keyword>